<evidence type="ECO:0000313" key="3">
    <source>
        <dbReference type="Proteomes" id="UP000288058"/>
    </source>
</evidence>
<reference evidence="3" key="1">
    <citation type="journal article" date="2018" name="Front. Microbiol.">
        <title>Genome-Based Analysis Reveals the Taxonomy and Diversity of the Family Idiomarinaceae.</title>
        <authorList>
            <person name="Liu Y."/>
            <person name="Lai Q."/>
            <person name="Shao Z."/>
        </authorList>
    </citation>
    <scope>NUCLEOTIDE SEQUENCE [LARGE SCALE GENOMIC DNA]</scope>
    <source>
        <strain evidence="3">R22</strain>
    </source>
</reference>
<accession>A0A432Z252</accession>
<organism evidence="2 3">
    <name type="scientific">Idiomarina ramblicola</name>
    <dbReference type="NCBI Taxonomy" id="263724"/>
    <lineage>
        <taxon>Bacteria</taxon>
        <taxon>Pseudomonadati</taxon>
        <taxon>Pseudomonadota</taxon>
        <taxon>Gammaproteobacteria</taxon>
        <taxon>Alteromonadales</taxon>
        <taxon>Idiomarinaceae</taxon>
        <taxon>Idiomarina</taxon>
    </lineage>
</organism>
<dbReference type="RefSeq" id="WP_126780983.1">
    <property type="nucleotide sequence ID" value="NZ_PIQC01000003.1"/>
</dbReference>
<dbReference type="AlphaFoldDB" id="A0A432Z252"/>
<dbReference type="NCBIfam" id="TIGR02532">
    <property type="entry name" value="IV_pilin_GFxxxE"/>
    <property type="match status" value="1"/>
</dbReference>
<keyword evidence="1" id="KW-1133">Transmembrane helix</keyword>
<dbReference type="Proteomes" id="UP000288058">
    <property type="component" value="Unassembled WGS sequence"/>
</dbReference>
<dbReference type="EMBL" id="PIQC01000003">
    <property type="protein sequence ID" value="RUO71947.1"/>
    <property type="molecule type" value="Genomic_DNA"/>
</dbReference>
<dbReference type="PROSITE" id="PS00409">
    <property type="entry name" value="PROKAR_NTER_METHYL"/>
    <property type="match status" value="1"/>
</dbReference>
<protein>
    <submittedName>
        <fullName evidence="2">Pili assembly chaperone</fullName>
    </submittedName>
</protein>
<keyword evidence="1" id="KW-0472">Membrane</keyword>
<proteinExistence type="predicted"/>
<name>A0A432Z252_9GAMM</name>
<sequence>MSAKKRQGFTLIELIIGIVVIAIVALAVTSGLGLLSRQTVDPWQQVRAAELGQSLMNDIMARKFDANNTSILRCSENTSSCTNPLESQVCPDEGEELPNIENGEVRSEFDDVDDFNCLGTTQTDLTNILGDDIEPSFYRGFSAEVRVYSVEDNVIKQINVVIITPQEQRIEFSAQRGNW</sequence>
<feature type="transmembrane region" description="Helical" evidence="1">
    <location>
        <begin position="12"/>
        <end position="35"/>
    </location>
</feature>
<evidence type="ECO:0000256" key="1">
    <source>
        <dbReference type="SAM" id="Phobius"/>
    </source>
</evidence>
<keyword evidence="3" id="KW-1185">Reference proteome</keyword>
<dbReference type="InterPro" id="IPR012902">
    <property type="entry name" value="N_methyl_site"/>
</dbReference>
<gene>
    <name evidence="2" type="ORF">CWI78_05380</name>
</gene>
<dbReference type="OrthoDB" id="5593857at2"/>
<comment type="caution">
    <text evidence="2">The sequence shown here is derived from an EMBL/GenBank/DDBJ whole genome shotgun (WGS) entry which is preliminary data.</text>
</comment>
<keyword evidence="1" id="KW-0812">Transmembrane</keyword>
<dbReference type="Pfam" id="PF07963">
    <property type="entry name" value="N_methyl"/>
    <property type="match status" value="1"/>
</dbReference>
<evidence type="ECO:0000313" key="2">
    <source>
        <dbReference type="EMBL" id="RUO71947.1"/>
    </source>
</evidence>